<dbReference type="Proteomes" id="UP001240639">
    <property type="component" value="Unassembled WGS sequence"/>
</dbReference>
<comment type="caution">
    <text evidence="4">The sequence shown here is derived from an EMBL/GenBank/DDBJ whole genome shotgun (WGS) entry which is preliminary data.</text>
</comment>
<organism evidence="4 5">
    <name type="scientific">Qipengyuania profundimaris</name>
    <dbReference type="NCBI Taxonomy" id="3067652"/>
    <lineage>
        <taxon>Bacteria</taxon>
        <taxon>Pseudomonadati</taxon>
        <taxon>Pseudomonadota</taxon>
        <taxon>Alphaproteobacteria</taxon>
        <taxon>Sphingomonadales</taxon>
        <taxon>Erythrobacteraceae</taxon>
        <taxon>Qipengyuania</taxon>
    </lineage>
</organism>
<dbReference type="PANTHER" id="PTHR22901">
    <property type="entry name" value="SIALATE O-ACETYLESTERASE"/>
    <property type="match status" value="1"/>
</dbReference>
<dbReference type="InterPro" id="IPR008979">
    <property type="entry name" value="Galactose-bd-like_sf"/>
</dbReference>
<protein>
    <submittedName>
        <fullName evidence="4">Sialate O-acetylesterase</fullName>
    </submittedName>
</protein>
<keyword evidence="5" id="KW-1185">Reference proteome</keyword>
<dbReference type="SUPFAM" id="SSF49785">
    <property type="entry name" value="Galactose-binding domain-like"/>
    <property type="match status" value="1"/>
</dbReference>
<keyword evidence="1" id="KW-0378">Hydrolase</keyword>
<keyword evidence="2" id="KW-0732">Signal</keyword>
<gene>
    <name evidence="4" type="ORF">Q9K02_04490</name>
</gene>
<evidence type="ECO:0000313" key="5">
    <source>
        <dbReference type="Proteomes" id="UP001240639"/>
    </source>
</evidence>
<feature type="domain" description="Sialate O-acetylesterase" evidence="3">
    <location>
        <begin position="425"/>
        <end position="531"/>
    </location>
</feature>
<dbReference type="InterPro" id="IPR013783">
    <property type="entry name" value="Ig-like_fold"/>
</dbReference>
<dbReference type="InterPro" id="IPR039329">
    <property type="entry name" value="SIAE"/>
</dbReference>
<dbReference type="Gene3D" id="3.40.50.1110">
    <property type="entry name" value="SGNH hydrolase"/>
    <property type="match status" value="2"/>
</dbReference>
<evidence type="ECO:0000256" key="2">
    <source>
        <dbReference type="SAM" id="SignalP"/>
    </source>
</evidence>
<dbReference type="EMBL" id="JAVAIM010000001">
    <property type="protein sequence ID" value="MDP4574395.1"/>
    <property type="molecule type" value="Genomic_DNA"/>
</dbReference>
<feature type="chain" id="PRO_5046470437" evidence="2">
    <location>
        <begin position="20"/>
        <end position="635"/>
    </location>
</feature>
<dbReference type="SUPFAM" id="SSF52266">
    <property type="entry name" value="SGNH hydrolase"/>
    <property type="match status" value="1"/>
</dbReference>
<sequence length="635" mass="68418">MIRRGIATLALSLSASATAAPVLGPAYGEGMVLQRDEPIVLEGRSAPGETVTAEINGASASANADAEGRFRFAVPARSASATSATLTLRDGTGETRYENVLIGDVILCSGQSNMELSVARALDTHNQLQQAADDGIRLFRVPKATAPVPAKRFAEPVSWVTADSNTVAEFSAACFYMGKRLRALEPSVPVGLIHSNWGGSAARAWLTPEGVSAMEGADVLELLRSYDEDPLLATRAFVPRWKEWWRAQDGGREPWLNSDKLEWAPIPQFSFWNEWEGTGLDTEPRANVWLRQTVTLTQEQADSDGSLSIGAIDDLDLTFVNGEPVGYTFGWGVERTYTVPTRFLREGENEILIAANNMWDTGGFFGGPEPLFFTPGNGDAAIPLGADWEYAISDVGGVPPRAPWDANAGAGVMHNAMIAPLGPMRLAAIAWYQGESDVGQPAYDRKLTTLFEGWRAQFGEQAKMLVVQLADFGQRVAEPVESGWARLRQEQLAAVQADGNADLVTAIDIGEPTDIHPANKNVLGLRLAEAFAGQAMPKPAFASREGDRVIVGFQDLDGDLTAYGGPTALGVELCESTQDSCRFVYPSLDGQRLVIDLPAGALATRVRHAWSDAPIVNLYDAGDRPIPGFELEVEK</sequence>
<dbReference type="PANTHER" id="PTHR22901:SF0">
    <property type="entry name" value="SIALATE O-ACETYLESTERASE"/>
    <property type="match status" value="1"/>
</dbReference>
<dbReference type="InterPro" id="IPR036514">
    <property type="entry name" value="SGNH_hydro_sf"/>
</dbReference>
<proteinExistence type="predicted"/>
<dbReference type="Gene3D" id="2.60.40.10">
    <property type="entry name" value="Immunoglobulins"/>
    <property type="match status" value="1"/>
</dbReference>
<dbReference type="RefSeq" id="WP_305931810.1">
    <property type="nucleotide sequence ID" value="NZ_JAVAIM010000001.1"/>
</dbReference>
<dbReference type="InterPro" id="IPR005181">
    <property type="entry name" value="SASA"/>
</dbReference>
<evidence type="ECO:0000256" key="1">
    <source>
        <dbReference type="ARBA" id="ARBA00022801"/>
    </source>
</evidence>
<accession>A0ABT9HMN2</accession>
<evidence type="ECO:0000313" key="4">
    <source>
        <dbReference type="EMBL" id="MDP4574395.1"/>
    </source>
</evidence>
<dbReference type="Gene3D" id="2.60.120.260">
    <property type="entry name" value="Galactose-binding domain-like"/>
    <property type="match status" value="1"/>
</dbReference>
<name>A0ABT9HMN2_9SPHN</name>
<dbReference type="Pfam" id="PF03629">
    <property type="entry name" value="SASA"/>
    <property type="match status" value="1"/>
</dbReference>
<feature type="signal peptide" evidence="2">
    <location>
        <begin position="1"/>
        <end position="19"/>
    </location>
</feature>
<evidence type="ECO:0000259" key="3">
    <source>
        <dbReference type="Pfam" id="PF03629"/>
    </source>
</evidence>
<reference evidence="4 5" key="1">
    <citation type="submission" date="2023-08" db="EMBL/GenBank/DDBJ databases">
        <title>genomic of G39.</title>
        <authorList>
            <person name="Wang Y."/>
        </authorList>
    </citation>
    <scope>NUCLEOTIDE SEQUENCE [LARGE SCALE GENOMIC DNA]</scope>
    <source>
        <strain evidence="4 5">G39</strain>
    </source>
</reference>